<dbReference type="HOGENOM" id="CLU_178865_0_0_1"/>
<dbReference type="InParanoid" id="A0A061DMW3"/>
<accession>A0A061DMW3</accession>
<dbReference type="AlphaFoldDB" id="A0A061DMW3"/>
<organism evidence="1 2">
    <name type="scientific">Theobroma cacao</name>
    <name type="common">Cacao</name>
    <name type="synonym">Cocoa</name>
    <dbReference type="NCBI Taxonomy" id="3641"/>
    <lineage>
        <taxon>Eukaryota</taxon>
        <taxon>Viridiplantae</taxon>
        <taxon>Streptophyta</taxon>
        <taxon>Embryophyta</taxon>
        <taxon>Tracheophyta</taxon>
        <taxon>Spermatophyta</taxon>
        <taxon>Magnoliopsida</taxon>
        <taxon>eudicotyledons</taxon>
        <taxon>Gunneridae</taxon>
        <taxon>Pentapetalae</taxon>
        <taxon>rosids</taxon>
        <taxon>malvids</taxon>
        <taxon>Malvales</taxon>
        <taxon>Malvaceae</taxon>
        <taxon>Byttnerioideae</taxon>
        <taxon>Theobroma</taxon>
    </lineage>
</organism>
<dbReference type="EMBL" id="CM001879">
    <property type="protein sequence ID" value="EOX94139.1"/>
    <property type="molecule type" value="Genomic_DNA"/>
</dbReference>
<dbReference type="Proteomes" id="UP000026915">
    <property type="component" value="Chromosome 1"/>
</dbReference>
<reference evidence="1 2" key="1">
    <citation type="journal article" date="2013" name="Genome Biol.">
        <title>The genome sequence of the most widely cultivated cacao type and its use to identify candidate genes regulating pod color.</title>
        <authorList>
            <person name="Motamayor J.C."/>
            <person name="Mockaitis K."/>
            <person name="Schmutz J."/>
            <person name="Haiminen N."/>
            <person name="Iii D.L."/>
            <person name="Cornejo O."/>
            <person name="Findley S.D."/>
            <person name="Zheng P."/>
            <person name="Utro F."/>
            <person name="Royaert S."/>
            <person name="Saski C."/>
            <person name="Jenkins J."/>
            <person name="Podicheti R."/>
            <person name="Zhao M."/>
            <person name="Scheffler B.E."/>
            <person name="Stack J.C."/>
            <person name="Feltus F.A."/>
            <person name="Mustiga G.M."/>
            <person name="Amores F."/>
            <person name="Phillips W."/>
            <person name="Marelli J.P."/>
            <person name="May G.D."/>
            <person name="Shapiro H."/>
            <person name="Ma J."/>
            <person name="Bustamante C.D."/>
            <person name="Schnell R.J."/>
            <person name="Main D."/>
            <person name="Gilbert D."/>
            <person name="Parida L."/>
            <person name="Kuhn D.N."/>
        </authorList>
    </citation>
    <scope>NUCLEOTIDE SEQUENCE [LARGE SCALE GENOMIC DNA]</scope>
    <source>
        <strain evidence="2">cv. Matina 1-6</strain>
    </source>
</reference>
<name>A0A061DMW3_THECC</name>
<proteinExistence type="predicted"/>
<evidence type="ECO:0000313" key="1">
    <source>
        <dbReference type="EMBL" id="EOX94139.1"/>
    </source>
</evidence>
<sequence>MAPKHPRVDTVDAFASEEDEMSDFLALREQVEKMQQEIHTLVDQLMARTYVLEGDIMANNKILAEIYEIVDDLRKK</sequence>
<protein>
    <submittedName>
        <fullName evidence="1">Uncharacterized protein</fullName>
    </submittedName>
</protein>
<gene>
    <name evidence="1" type="ORF">TCM_003394</name>
</gene>
<dbReference type="Gramene" id="EOX94139">
    <property type="protein sequence ID" value="EOX94139"/>
    <property type="gene ID" value="TCM_003394"/>
</dbReference>
<evidence type="ECO:0000313" key="2">
    <source>
        <dbReference type="Proteomes" id="UP000026915"/>
    </source>
</evidence>
<keyword evidence="2" id="KW-1185">Reference proteome</keyword>